<feature type="domain" description="Histidine kinase" evidence="10">
    <location>
        <begin position="251"/>
        <end position="517"/>
    </location>
</feature>
<dbReference type="Pfam" id="PF00072">
    <property type="entry name" value="Response_reg"/>
    <property type="match status" value="1"/>
</dbReference>
<dbReference type="InterPro" id="IPR011006">
    <property type="entry name" value="CheY-like_superfamily"/>
</dbReference>
<evidence type="ECO:0000256" key="5">
    <source>
        <dbReference type="ARBA" id="ARBA00022777"/>
    </source>
</evidence>
<dbReference type="SUPFAM" id="SSF52172">
    <property type="entry name" value="CheY-like"/>
    <property type="match status" value="1"/>
</dbReference>
<dbReference type="KEGG" id="oac:Oscil6304_1344"/>
<evidence type="ECO:0000259" key="11">
    <source>
        <dbReference type="PROSITE" id="PS50110"/>
    </source>
</evidence>
<feature type="modified residue" description="Phosphohistidine" evidence="7">
    <location>
        <position position="53"/>
    </location>
</feature>
<dbReference type="STRING" id="56110.Oscil6304_1344"/>
<dbReference type="InterPro" id="IPR002545">
    <property type="entry name" value="CheW-lke_dom"/>
</dbReference>
<accession>K9TET9</accession>
<protein>
    <recommendedName>
        <fullName evidence="2">histidine kinase</fullName>
        <ecNumber evidence="2">2.7.13.3</ecNumber>
    </recommendedName>
</protein>
<name>K9TET9_9CYAN</name>
<evidence type="ECO:0000256" key="4">
    <source>
        <dbReference type="ARBA" id="ARBA00022679"/>
    </source>
</evidence>
<keyword evidence="5 14" id="KW-0418">Kinase</keyword>
<evidence type="ECO:0000256" key="3">
    <source>
        <dbReference type="ARBA" id="ARBA00022553"/>
    </source>
</evidence>
<dbReference type="AlphaFoldDB" id="K9TET9"/>
<evidence type="ECO:0000256" key="9">
    <source>
        <dbReference type="SAM" id="MobiDB-lite"/>
    </source>
</evidence>
<dbReference type="Pfam" id="PF01584">
    <property type="entry name" value="CheW"/>
    <property type="match status" value="1"/>
</dbReference>
<dbReference type="SMART" id="SM00448">
    <property type="entry name" value="REC"/>
    <property type="match status" value="1"/>
</dbReference>
<evidence type="ECO:0000259" key="12">
    <source>
        <dbReference type="PROSITE" id="PS50851"/>
    </source>
</evidence>
<feature type="domain" description="Response regulatory" evidence="11">
    <location>
        <begin position="677"/>
        <end position="793"/>
    </location>
</feature>
<evidence type="ECO:0000256" key="8">
    <source>
        <dbReference type="PROSITE-ProRule" id="PRU00169"/>
    </source>
</evidence>
<dbReference type="InterPro" id="IPR008207">
    <property type="entry name" value="Sig_transdc_His_kin_Hpt_dom"/>
</dbReference>
<evidence type="ECO:0000313" key="14">
    <source>
        <dbReference type="EMBL" id="AFY81055.1"/>
    </source>
</evidence>
<evidence type="ECO:0000256" key="2">
    <source>
        <dbReference type="ARBA" id="ARBA00012438"/>
    </source>
</evidence>
<keyword evidence="6" id="KW-0902">Two-component regulatory system</keyword>
<dbReference type="CDD" id="cd00088">
    <property type="entry name" value="HPT"/>
    <property type="match status" value="1"/>
</dbReference>
<dbReference type="SMART" id="SM00073">
    <property type="entry name" value="HPT"/>
    <property type="match status" value="1"/>
</dbReference>
<dbReference type="Gene3D" id="2.30.30.40">
    <property type="entry name" value="SH3 Domains"/>
    <property type="match status" value="1"/>
</dbReference>
<dbReference type="PROSITE" id="PS50894">
    <property type="entry name" value="HPT"/>
    <property type="match status" value="1"/>
</dbReference>
<feature type="compositionally biased region" description="Pro residues" evidence="9">
    <location>
        <begin position="160"/>
        <end position="178"/>
    </location>
</feature>
<dbReference type="GO" id="GO:0000160">
    <property type="term" value="P:phosphorelay signal transduction system"/>
    <property type="evidence" value="ECO:0007669"/>
    <property type="project" value="UniProtKB-KW"/>
</dbReference>
<dbReference type="GO" id="GO:0004673">
    <property type="term" value="F:protein histidine kinase activity"/>
    <property type="evidence" value="ECO:0007669"/>
    <property type="project" value="UniProtKB-EC"/>
</dbReference>
<dbReference type="SUPFAM" id="SSF55874">
    <property type="entry name" value="ATPase domain of HSP90 chaperone/DNA topoisomerase II/histidine kinase"/>
    <property type="match status" value="1"/>
</dbReference>
<dbReference type="InterPro" id="IPR004358">
    <property type="entry name" value="Sig_transdc_His_kin-like_C"/>
</dbReference>
<evidence type="ECO:0000256" key="6">
    <source>
        <dbReference type="ARBA" id="ARBA00023012"/>
    </source>
</evidence>
<dbReference type="PRINTS" id="PR00344">
    <property type="entry name" value="BCTRLSENSOR"/>
</dbReference>
<dbReference type="Gene3D" id="3.30.565.10">
    <property type="entry name" value="Histidine kinase-like ATPase, C-terminal domain"/>
    <property type="match status" value="1"/>
</dbReference>
<dbReference type="PROSITE" id="PS50851">
    <property type="entry name" value="CHEW"/>
    <property type="match status" value="1"/>
</dbReference>
<feature type="modified residue" description="4-aspartylphosphate" evidence="8">
    <location>
        <position position="726"/>
    </location>
</feature>
<dbReference type="PANTHER" id="PTHR43395:SF1">
    <property type="entry name" value="CHEMOTAXIS PROTEIN CHEA"/>
    <property type="match status" value="1"/>
</dbReference>
<feature type="domain" description="HPt" evidence="13">
    <location>
        <begin position="6"/>
        <end position="117"/>
    </location>
</feature>
<reference evidence="14 15" key="1">
    <citation type="submission" date="2012-06" db="EMBL/GenBank/DDBJ databases">
        <title>Finished chromosome of genome of Oscillatoria acuminata PCC 6304.</title>
        <authorList>
            <consortium name="US DOE Joint Genome Institute"/>
            <person name="Gugger M."/>
            <person name="Coursin T."/>
            <person name="Rippka R."/>
            <person name="Tandeau De Marsac N."/>
            <person name="Huntemann M."/>
            <person name="Wei C.-L."/>
            <person name="Han J."/>
            <person name="Detter J.C."/>
            <person name="Han C."/>
            <person name="Tapia R."/>
            <person name="Davenport K."/>
            <person name="Daligault H."/>
            <person name="Erkkila T."/>
            <person name="Gu W."/>
            <person name="Munk A.C.C."/>
            <person name="Teshima H."/>
            <person name="Xu Y."/>
            <person name="Chain P."/>
            <person name="Chen A."/>
            <person name="Krypides N."/>
            <person name="Mavromatis K."/>
            <person name="Markowitz V."/>
            <person name="Szeto E."/>
            <person name="Ivanova N."/>
            <person name="Mikhailova N."/>
            <person name="Ovchinnikova G."/>
            <person name="Pagani I."/>
            <person name="Pati A."/>
            <person name="Goodwin L."/>
            <person name="Peters L."/>
            <person name="Pitluck S."/>
            <person name="Woyke T."/>
            <person name="Kerfeld C."/>
        </authorList>
    </citation>
    <scope>NUCLEOTIDE SEQUENCE [LARGE SCALE GENOMIC DNA]</scope>
    <source>
        <strain evidence="14 15">PCC 6304</strain>
    </source>
</reference>
<dbReference type="PROSITE" id="PS50109">
    <property type="entry name" value="HIS_KIN"/>
    <property type="match status" value="1"/>
</dbReference>
<keyword evidence="3 8" id="KW-0597">Phosphoprotein</keyword>
<dbReference type="PATRIC" id="fig|56110.3.peg.1623"/>
<feature type="domain" description="CheW-like" evidence="12">
    <location>
        <begin position="519"/>
        <end position="653"/>
    </location>
</feature>
<gene>
    <name evidence="14" type="ORF">Oscil6304_1344</name>
</gene>
<dbReference type="Gene3D" id="1.20.120.160">
    <property type="entry name" value="HPT domain"/>
    <property type="match status" value="1"/>
</dbReference>
<dbReference type="SMART" id="SM00387">
    <property type="entry name" value="HATPase_c"/>
    <property type="match status" value="1"/>
</dbReference>
<dbReference type="Proteomes" id="UP000010367">
    <property type="component" value="Chromosome"/>
</dbReference>
<organism evidence="14 15">
    <name type="scientific">Oscillatoria acuminata PCC 6304</name>
    <dbReference type="NCBI Taxonomy" id="56110"/>
    <lineage>
        <taxon>Bacteria</taxon>
        <taxon>Bacillati</taxon>
        <taxon>Cyanobacteriota</taxon>
        <taxon>Cyanophyceae</taxon>
        <taxon>Oscillatoriophycideae</taxon>
        <taxon>Oscillatoriales</taxon>
        <taxon>Oscillatoriaceae</taxon>
        <taxon>Oscillatoria</taxon>
    </lineage>
</organism>
<evidence type="ECO:0000259" key="13">
    <source>
        <dbReference type="PROSITE" id="PS50894"/>
    </source>
</evidence>
<dbReference type="InterPro" id="IPR036890">
    <property type="entry name" value="HATPase_C_sf"/>
</dbReference>
<dbReference type="InterPro" id="IPR005467">
    <property type="entry name" value="His_kinase_dom"/>
</dbReference>
<dbReference type="Pfam" id="PF02518">
    <property type="entry name" value="HATPase_c"/>
    <property type="match status" value="1"/>
</dbReference>
<keyword evidence="15" id="KW-1185">Reference proteome</keyword>
<dbReference type="Pfam" id="PF01627">
    <property type="entry name" value="Hpt"/>
    <property type="match status" value="1"/>
</dbReference>
<evidence type="ECO:0000256" key="7">
    <source>
        <dbReference type="PROSITE-ProRule" id="PRU00110"/>
    </source>
</evidence>
<dbReference type="eggNOG" id="COG0745">
    <property type="taxonomic scope" value="Bacteria"/>
</dbReference>
<dbReference type="GO" id="GO:0006935">
    <property type="term" value="P:chemotaxis"/>
    <property type="evidence" value="ECO:0007669"/>
    <property type="project" value="InterPro"/>
</dbReference>
<sequence length="800" mass="89149">MNKNELDLSNLSMLDLFAMEVETQAALLNENLLGLEHHSQSGKELEALMRGAHSIKGAARIVQLNEAVHIAHVMEDYFVGVQEGQIRVSEDHIDILLAGVDLLLSMGQVKEPELKAWMQEHQPEIDLIASQIKNIASPGTLLEDPPQAHPEPQTRGDRPAIPPPTPEPEANPPEPPPKPESDLTPVESPPSPNLVPFPEPEPPEPMRAQSPSSSSSRGDRVVRLSADNLNRLMGLAGESLIEANWLQPFADSLLKLKKQQTQLSKTLEKLEGSLSENGTAQNTKDYLETAQTQEKECLELLNNRINELELFARRFANLSDRLYREVIDSHMRPFSEGVSGFPRMMRDLAKQLGKSVKFEIMGKATKVDRDILDKLESPLTQILRNAIAHGIESPSERIEKGKPAEGTVRLEAVHRGGMLLITISDDGRGINLAEVREQVIANQLVNPEFAHQLTEAELMEFLFLPSFSTVTEVTELSGRGFGLDIAKGMMQEVGGLLRAQSELGKGTRFHLQLPLTLSVIRTLLVEISSEPYGFPLTRIDRIVQIQRGDIFVVENRQYFTLNGQNISLVSAHQVLELEQSELNDDLLSVIVLSDRTNYYGLVVDRFLGERDLVVRPLDPRLGKVRDISAAALMEDGSPVLIIDVEDLVRSLDLLLSSGRLSQITQDSQVKESKRHQKILVVDDSITVREMERKLLQNRGYKVEVAVNGVDAWNAARTGDYDLIITDVDMPRMNGIELVNHLKSHVKLKSTPVIIVSYKDREEDRLLGLEAGANYYLTKSSFHDDTFLNAVIDMIGTPDEI</sequence>
<dbReference type="InterPro" id="IPR036061">
    <property type="entry name" value="CheW-like_dom_sf"/>
</dbReference>
<evidence type="ECO:0000256" key="1">
    <source>
        <dbReference type="ARBA" id="ARBA00000085"/>
    </source>
</evidence>
<proteinExistence type="predicted"/>
<dbReference type="EC" id="2.7.13.3" evidence="2"/>
<dbReference type="PROSITE" id="PS50110">
    <property type="entry name" value="RESPONSE_REGULATORY"/>
    <property type="match status" value="1"/>
</dbReference>
<dbReference type="eggNOG" id="COG0643">
    <property type="taxonomic scope" value="Bacteria"/>
</dbReference>
<comment type="catalytic activity">
    <reaction evidence="1">
        <text>ATP + protein L-histidine = ADP + protein N-phospho-L-histidine.</text>
        <dbReference type="EC" id="2.7.13.3"/>
    </reaction>
</comment>
<dbReference type="InterPro" id="IPR036641">
    <property type="entry name" value="HPT_dom_sf"/>
</dbReference>
<dbReference type="PANTHER" id="PTHR43395">
    <property type="entry name" value="SENSOR HISTIDINE KINASE CHEA"/>
    <property type="match status" value="1"/>
</dbReference>
<dbReference type="HOGENOM" id="CLU_000650_2_1_3"/>
<dbReference type="SUPFAM" id="SSF47226">
    <property type="entry name" value="Histidine-containing phosphotransfer domain, HPT domain"/>
    <property type="match status" value="1"/>
</dbReference>
<dbReference type="Gene3D" id="3.40.50.2300">
    <property type="match status" value="1"/>
</dbReference>
<feature type="region of interest" description="Disordered" evidence="9">
    <location>
        <begin position="138"/>
        <end position="220"/>
    </location>
</feature>
<dbReference type="SMART" id="SM00260">
    <property type="entry name" value="CheW"/>
    <property type="match status" value="1"/>
</dbReference>
<dbReference type="InterPro" id="IPR001789">
    <property type="entry name" value="Sig_transdc_resp-reg_receiver"/>
</dbReference>
<dbReference type="InterPro" id="IPR051315">
    <property type="entry name" value="Bact_Chemotaxis_CheA"/>
</dbReference>
<dbReference type="InterPro" id="IPR003594">
    <property type="entry name" value="HATPase_dom"/>
</dbReference>
<dbReference type="EMBL" id="CP003607">
    <property type="protein sequence ID" value="AFY81055.1"/>
    <property type="molecule type" value="Genomic_DNA"/>
</dbReference>
<keyword evidence="4" id="KW-0808">Transferase</keyword>
<dbReference type="FunFam" id="3.30.565.10:FF:000016">
    <property type="entry name" value="Chemotaxis protein CheA, putative"/>
    <property type="match status" value="1"/>
</dbReference>
<dbReference type="RefSeq" id="WP_015147703.1">
    <property type="nucleotide sequence ID" value="NC_019693.1"/>
</dbReference>
<dbReference type="SUPFAM" id="SSF50341">
    <property type="entry name" value="CheW-like"/>
    <property type="match status" value="1"/>
</dbReference>
<dbReference type="InParanoid" id="K9TET9"/>
<evidence type="ECO:0000259" key="10">
    <source>
        <dbReference type="PROSITE" id="PS50109"/>
    </source>
</evidence>
<feature type="compositionally biased region" description="Pro residues" evidence="9">
    <location>
        <begin position="187"/>
        <end position="205"/>
    </location>
</feature>
<evidence type="ECO:0000313" key="15">
    <source>
        <dbReference type="Proteomes" id="UP000010367"/>
    </source>
</evidence>